<gene>
    <name evidence="2" type="ORF">IEE83_07690</name>
</gene>
<dbReference type="EMBL" id="JACYGY010000001">
    <property type="protein sequence ID" value="MBE9461761.1"/>
    <property type="molecule type" value="Genomic_DNA"/>
</dbReference>
<evidence type="ECO:0000313" key="3">
    <source>
        <dbReference type="Proteomes" id="UP000634134"/>
    </source>
</evidence>
<accession>A0ABR9W9Z8</accession>
<dbReference type="PANTHER" id="PTHR38016:SF1">
    <property type="entry name" value="LIMITING CO2-INDUCIBLE PROTEIN B_C BETA CARBONYIC ANHYDRASE DOMAIN-CONTAINING PROTEIN"/>
    <property type="match status" value="1"/>
</dbReference>
<reference evidence="3" key="1">
    <citation type="submission" date="2023-07" db="EMBL/GenBank/DDBJ databases">
        <title>Dyadobacter sp. nov 'subterranea' isolated from contaminted grondwater.</title>
        <authorList>
            <person name="Szabo I."/>
            <person name="Al-Omari J."/>
            <person name="Szerdahelyi S.G."/>
            <person name="Rado J."/>
        </authorList>
    </citation>
    <scope>NUCLEOTIDE SEQUENCE [LARGE SCALE GENOMIC DNA]</scope>
    <source>
        <strain evidence="3">UP-52</strain>
    </source>
</reference>
<dbReference type="Pfam" id="PF18599">
    <property type="entry name" value="LCIB_C_CA"/>
    <property type="match status" value="1"/>
</dbReference>
<dbReference type="Proteomes" id="UP000634134">
    <property type="component" value="Unassembled WGS sequence"/>
</dbReference>
<name>A0ABR9W9Z8_9BACT</name>
<dbReference type="RefSeq" id="WP_194120019.1">
    <property type="nucleotide sequence ID" value="NZ_JACYGY010000001.1"/>
</dbReference>
<evidence type="ECO:0000259" key="1">
    <source>
        <dbReference type="Pfam" id="PF18599"/>
    </source>
</evidence>
<sequence>MLEKVQKHYPNAVSSSDFISNIYKSVAGYGLAPNQILLAHSVCSDDVNNIEYPEEGRQMLGPFNLGGLNGYPFTGITGMTAFAHHVPEEGAAMIFYAPHIGINAEGNTGKILRVGQNHDSTCCGATILALNRLKNDEIKSGPKPADDYQQHSLQEFLFNQKDRVLNSNDLVKEATDIIYEESGKMIDHMIKSTDFTGKYIFVIGAVIVNTDWQFGSFVTLRRFEEWDIVSRKKVKDLYF</sequence>
<feature type="domain" description="Limiting CO2-inducible protein B/C beta carbonyic anhydrase" evidence="1">
    <location>
        <begin position="12"/>
        <end position="224"/>
    </location>
</feature>
<proteinExistence type="predicted"/>
<dbReference type="PANTHER" id="PTHR38016">
    <property type="entry name" value="UNNAMED PRODUCT"/>
    <property type="match status" value="1"/>
</dbReference>
<protein>
    <recommendedName>
        <fullName evidence="1">Limiting CO2-inducible protein B/C beta carbonyic anhydrase domain-containing protein</fullName>
    </recommendedName>
</protein>
<organism evidence="2 3">
    <name type="scientific">Dyadobacter subterraneus</name>
    <dbReference type="NCBI Taxonomy" id="2773304"/>
    <lineage>
        <taxon>Bacteria</taxon>
        <taxon>Pseudomonadati</taxon>
        <taxon>Bacteroidota</taxon>
        <taxon>Cytophagia</taxon>
        <taxon>Cytophagales</taxon>
        <taxon>Spirosomataceae</taxon>
        <taxon>Dyadobacter</taxon>
    </lineage>
</organism>
<comment type="caution">
    <text evidence="2">The sequence shown here is derived from an EMBL/GenBank/DDBJ whole genome shotgun (WGS) entry which is preliminary data.</text>
</comment>
<dbReference type="InterPro" id="IPR040703">
    <property type="entry name" value="LCIB/C_CA"/>
</dbReference>
<evidence type="ECO:0000313" key="2">
    <source>
        <dbReference type="EMBL" id="MBE9461761.1"/>
    </source>
</evidence>
<keyword evidence="3" id="KW-1185">Reference proteome</keyword>